<dbReference type="Gene3D" id="3.50.50.60">
    <property type="entry name" value="FAD/NAD(P)-binding domain"/>
    <property type="match status" value="1"/>
</dbReference>
<feature type="domain" description="Glucose-methanol-choline oxidoreductase N-terminal" evidence="14">
    <location>
        <begin position="320"/>
        <end position="343"/>
    </location>
</feature>
<dbReference type="PRINTS" id="PR00411">
    <property type="entry name" value="PNDRDTASEI"/>
</dbReference>
<dbReference type="InterPro" id="IPR053208">
    <property type="entry name" value="GMC_Oxidoreductase_CD"/>
</dbReference>
<dbReference type="GO" id="GO:0050660">
    <property type="term" value="F:flavin adenine dinucleotide binding"/>
    <property type="evidence" value="ECO:0007669"/>
    <property type="project" value="InterPro"/>
</dbReference>
<dbReference type="AlphaFoldDB" id="A0A9P5X9T5"/>
<dbReference type="PROSITE" id="PS00624">
    <property type="entry name" value="GMC_OXRED_2"/>
    <property type="match status" value="1"/>
</dbReference>
<evidence type="ECO:0000313" key="17">
    <source>
        <dbReference type="Proteomes" id="UP000807342"/>
    </source>
</evidence>
<evidence type="ECO:0000256" key="4">
    <source>
        <dbReference type="ARBA" id="ARBA00022525"/>
    </source>
</evidence>
<evidence type="ECO:0000256" key="3">
    <source>
        <dbReference type="ARBA" id="ARBA00013177"/>
    </source>
</evidence>
<evidence type="ECO:0000256" key="1">
    <source>
        <dbReference type="ARBA" id="ARBA00001974"/>
    </source>
</evidence>
<evidence type="ECO:0000256" key="5">
    <source>
        <dbReference type="ARBA" id="ARBA00024699"/>
    </source>
</evidence>
<dbReference type="Gene3D" id="3.30.410.10">
    <property type="entry name" value="Cholesterol Oxidase, domain 2"/>
    <property type="match status" value="1"/>
</dbReference>
<accession>A0A9P5X9T5</accession>
<keyword evidence="11" id="KW-0285">Flavoprotein</keyword>
<dbReference type="SUPFAM" id="SSF54373">
    <property type="entry name" value="FAD-linked reductases, C-terminal domain"/>
    <property type="match status" value="1"/>
</dbReference>
<dbReference type="PANTHER" id="PTHR47190">
    <property type="entry name" value="DEHYDROGENASE, PUTATIVE-RELATED"/>
    <property type="match status" value="1"/>
</dbReference>
<dbReference type="PANTHER" id="PTHR47190:SF1">
    <property type="entry name" value="GLUCOSE-METHANOL-CHOLINE OXIDOREDUCTASE N-TERMINAL DOMAIN-CONTAINING PROTEIN"/>
    <property type="match status" value="1"/>
</dbReference>
<feature type="compositionally biased region" description="Low complexity" evidence="12">
    <location>
        <begin position="218"/>
        <end position="231"/>
    </location>
</feature>
<comment type="catalytic activity">
    <reaction evidence="7">
        <text>pyranose + acceptor = pyranos-2,3-diulose + reduced acceptor.</text>
        <dbReference type="EC" id="1.1.99.29"/>
    </reaction>
</comment>
<protein>
    <recommendedName>
        <fullName evidence="3">pyranose dehydrogenase (acceptor)</fullName>
        <ecNumber evidence="3">1.1.99.29</ecNumber>
    </recommendedName>
</protein>
<dbReference type="Pfam" id="PF05199">
    <property type="entry name" value="GMC_oxred_C"/>
    <property type="match status" value="1"/>
</dbReference>
<dbReference type="Pfam" id="PF16010">
    <property type="entry name" value="CDH-cyt"/>
    <property type="match status" value="1"/>
</dbReference>
<comment type="catalytic activity">
    <reaction evidence="9">
        <text>a pyranoside + acceptor = a pyranosid-3-ulose + reduced acceptor.</text>
        <dbReference type="EC" id="1.1.99.29"/>
    </reaction>
</comment>
<dbReference type="SUPFAM" id="SSF51905">
    <property type="entry name" value="FAD/NAD(P)-binding domain"/>
    <property type="match status" value="1"/>
</dbReference>
<keyword evidence="13" id="KW-0732">Signal</keyword>
<feature type="signal peptide" evidence="13">
    <location>
        <begin position="1"/>
        <end position="19"/>
    </location>
</feature>
<dbReference type="Proteomes" id="UP000807342">
    <property type="component" value="Unassembled WGS sequence"/>
</dbReference>
<evidence type="ECO:0000256" key="9">
    <source>
        <dbReference type="ARBA" id="ARBA00034050"/>
    </source>
</evidence>
<name>A0A9P5X9T5_9AGAR</name>
<keyword evidence="4" id="KW-0964">Secreted</keyword>
<evidence type="ECO:0000256" key="8">
    <source>
        <dbReference type="ARBA" id="ARBA00034029"/>
    </source>
</evidence>
<keyword evidence="17" id="KW-1185">Reference proteome</keyword>
<comment type="caution">
    <text evidence="16">The sequence shown here is derived from an EMBL/GenBank/DDBJ whole genome shotgun (WGS) entry which is preliminary data.</text>
</comment>
<organism evidence="16 17">
    <name type="scientific">Macrolepiota fuliginosa MF-IS2</name>
    <dbReference type="NCBI Taxonomy" id="1400762"/>
    <lineage>
        <taxon>Eukaryota</taxon>
        <taxon>Fungi</taxon>
        <taxon>Dikarya</taxon>
        <taxon>Basidiomycota</taxon>
        <taxon>Agaricomycotina</taxon>
        <taxon>Agaricomycetes</taxon>
        <taxon>Agaricomycetidae</taxon>
        <taxon>Agaricales</taxon>
        <taxon>Agaricineae</taxon>
        <taxon>Agaricaceae</taxon>
        <taxon>Macrolepiota</taxon>
    </lineage>
</organism>
<feature type="domain" description="Glucose-methanol-choline oxidoreductase N-terminal" evidence="15">
    <location>
        <begin position="488"/>
        <end position="502"/>
    </location>
</feature>
<dbReference type="InterPro" id="IPR007867">
    <property type="entry name" value="GMC_OxRtase_C"/>
</dbReference>
<comment type="cofactor">
    <cofactor evidence="1">
        <name>FAD</name>
        <dbReference type="ChEBI" id="CHEBI:57692"/>
    </cofactor>
</comment>
<dbReference type="GO" id="GO:0005576">
    <property type="term" value="C:extracellular region"/>
    <property type="evidence" value="ECO:0007669"/>
    <property type="project" value="UniProtKB-SubCell"/>
</dbReference>
<dbReference type="CDD" id="cd09630">
    <property type="entry name" value="CDH_like_cytochrome"/>
    <property type="match status" value="1"/>
</dbReference>
<comment type="catalytic activity">
    <reaction evidence="10">
        <text>a pyranoside + acceptor = a pyranosid-3,4-diulose + reduced acceptor.</text>
        <dbReference type="EC" id="1.1.99.29"/>
    </reaction>
</comment>
<evidence type="ECO:0000313" key="16">
    <source>
        <dbReference type="EMBL" id="KAF9447347.1"/>
    </source>
</evidence>
<dbReference type="Pfam" id="PF00732">
    <property type="entry name" value="GMC_oxred_N"/>
    <property type="match status" value="1"/>
</dbReference>
<feature type="chain" id="PRO_5040346648" description="pyranose dehydrogenase (acceptor)" evidence="13">
    <location>
        <begin position="20"/>
        <end position="776"/>
    </location>
</feature>
<evidence type="ECO:0000256" key="10">
    <source>
        <dbReference type="ARBA" id="ARBA00034059"/>
    </source>
</evidence>
<gene>
    <name evidence="16" type="ORF">P691DRAFT_782546</name>
</gene>
<evidence type="ECO:0000259" key="14">
    <source>
        <dbReference type="PROSITE" id="PS00623"/>
    </source>
</evidence>
<dbReference type="InterPro" id="IPR036188">
    <property type="entry name" value="FAD/NAD-bd_sf"/>
</dbReference>
<dbReference type="InterPro" id="IPR015920">
    <property type="entry name" value="Cellobiose_DH-like_cyt"/>
</dbReference>
<proteinExistence type="inferred from homology"/>
<comment type="catalytic activity">
    <reaction evidence="6">
        <text>pyranose + acceptor = pyranos-2-ulose + reduced acceptor.</text>
        <dbReference type="EC" id="1.1.99.29"/>
    </reaction>
</comment>
<keyword evidence="11" id="KW-0274">FAD</keyword>
<dbReference type="EMBL" id="MU151204">
    <property type="protein sequence ID" value="KAF9447347.1"/>
    <property type="molecule type" value="Genomic_DNA"/>
</dbReference>
<evidence type="ECO:0000256" key="13">
    <source>
        <dbReference type="SAM" id="SignalP"/>
    </source>
</evidence>
<dbReference type="EC" id="1.1.99.29" evidence="3"/>
<dbReference type="OrthoDB" id="413885at2759"/>
<comment type="subcellular location">
    <subcellularLocation>
        <location evidence="2">Secreted</location>
    </subcellularLocation>
</comment>
<dbReference type="SUPFAM" id="SSF49344">
    <property type="entry name" value="CBD9-like"/>
    <property type="match status" value="1"/>
</dbReference>
<sequence>MKSLRVAIGLLPFVGKVLAQSASAYVDPDNGISFVGSTELATGLTYGYVFPPADSTGSLADEFIGEIVSPIATKWAGTSPIGSMLQALLLVAWPYDGQIISSARIATDYVLPTALSGPVLTTLPSSKVNSTHWKWVYRCQNCVTWNLPGGGNRSLPITGSGATAWARSGVAVDTPSDPASTFLEHDTFGFFGIDWSSAHVSAALYNNWAAGGTGGGTTTAPPTTTTTTTQPTVSATPYDYIVVGAGAGGLVAADRLSETGKKVLLLERGGPSVGETGGTYQSTWLEGTNYTKFDVPGLFETMFTDSNPFWWCKDITSFAGCLLGGGTAINGALYWVPPDSDFSATNGYPASWTNHTKYTNKLVARIPGTDHPSTDGKRYSMQVFDLTTKLLKDQGYTNITINSNPNWKDHVVGYPAYSFIDGKRAGPITTYFKTAVARPNLTYKQYVYVENVIRNGAQITGVKTNDTSLGPNGVIPLTSKGRVVLSAGAFGTPRILFRSGIGPQDMIDLVESHPTAGAQLPSADQYIDLPVGYNVMDNPSINLVFNHPDVDSIDNWSQVWDNPRAADAAQYLSSRSGLLAQSSTRANFWRAYSAPDNGTIWMQGTARAGGCCFTSAYSYNTSQLMTITLYLSTGVRSRGRIGIDAALSANPITDPWLTSSVDKAILLQAVLDTVSTVSTVPGLTMISPDNTTTVTDFVNNYDVTSMGSNHWIGSAIMGSSSSDSVVDENVKVWNTNNLFVIDASFLPGLPMGNPHGTIMAAAEQAVAKVIALAGGP</sequence>
<dbReference type="GO" id="GO:0033718">
    <property type="term" value="F:pyranose dehydrogenase (acceptor) activity"/>
    <property type="evidence" value="ECO:0007669"/>
    <property type="project" value="UniProtKB-EC"/>
</dbReference>
<feature type="region of interest" description="Disordered" evidence="12">
    <location>
        <begin position="212"/>
        <end position="231"/>
    </location>
</feature>
<evidence type="ECO:0000259" key="15">
    <source>
        <dbReference type="PROSITE" id="PS00624"/>
    </source>
</evidence>
<evidence type="ECO:0000256" key="7">
    <source>
        <dbReference type="ARBA" id="ARBA00034010"/>
    </source>
</evidence>
<evidence type="ECO:0000256" key="2">
    <source>
        <dbReference type="ARBA" id="ARBA00004613"/>
    </source>
</evidence>
<dbReference type="InterPro" id="IPR000172">
    <property type="entry name" value="GMC_OxRdtase_N"/>
</dbReference>
<dbReference type="PROSITE" id="PS00623">
    <property type="entry name" value="GMC_OXRED_1"/>
    <property type="match status" value="1"/>
</dbReference>
<dbReference type="Gene3D" id="2.60.40.1210">
    <property type="entry name" value="Cellobiose dehydrogenase, cytochrome domain"/>
    <property type="match status" value="1"/>
</dbReference>
<comment type="catalytic activity">
    <reaction evidence="8">
        <text>pyranose + acceptor = pyranos-3-ulose + reduced acceptor.</text>
        <dbReference type="EC" id="1.1.99.29"/>
    </reaction>
</comment>
<comment type="similarity">
    <text evidence="11">Belongs to the GMC oxidoreductase family.</text>
</comment>
<reference evidence="16" key="1">
    <citation type="submission" date="2020-11" db="EMBL/GenBank/DDBJ databases">
        <authorList>
            <consortium name="DOE Joint Genome Institute"/>
            <person name="Ahrendt S."/>
            <person name="Riley R."/>
            <person name="Andreopoulos W."/>
            <person name="Labutti K."/>
            <person name="Pangilinan J."/>
            <person name="Ruiz-Duenas F.J."/>
            <person name="Barrasa J.M."/>
            <person name="Sanchez-Garcia M."/>
            <person name="Camarero S."/>
            <person name="Miyauchi S."/>
            <person name="Serrano A."/>
            <person name="Linde D."/>
            <person name="Babiker R."/>
            <person name="Drula E."/>
            <person name="Ayuso-Fernandez I."/>
            <person name="Pacheco R."/>
            <person name="Padilla G."/>
            <person name="Ferreira P."/>
            <person name="Barriuso J."/>
            <person name="Kellner H."/>
            <person name="Castanera R."/>
            <person name="Alfaro M."/>
            <person name="Ramirez L."/>
            <person name="Pisabarro A.G."/>
            <person name="Kuo A."/>
            <person name="Tritt A."/>
            <person name="Lipzen A."/>
            <person name="He G."/>
            <person name="Yan M."/>
            <person name="Ng V."/>
            <person name="Cullen D."/>
            <person name="Martin F."/>
            <person name="Rosso M.-N."/>
            <person name="Henrissat B."/>
            <person name="Hibbett D."/>
            <person name="Martinez A.T."/>
            <person name="Grigoriev I.V."/>
        </authorList>
    </citation>
    <scope>NUCLEOTIDE SEQUENCE</scope>
    <source>
        <strain evidence="16">MF-IS2</strain>
    </source>
</reference>
<evidence type="ECO:0000256" key="6">
    <source>
        <dbReference type="ARBA" id="ARBA00033986"/>
    </source>
</evidence>
<evidence type="ECO:0000256" key="12">
    <source>
        <dbReference type="SAM" id="MobiDB-lite"/>
    </source>
</evidence>
<comment type="function">
    <text evidence="5">Catalyzes the single-oxidation or sequential double oxidation reaction of carbohydrates primarily at carbon-2 and/or carbon-3 with the concomitant reduction of the flavin. The enzyme exhibits a broad sugar substrate specificity, oxidizing different aldopyranoses to the corresponding C-1, C-2, C-3 or C-1,2, C-2,3 and C-3,4 (di)dehydro sugars with substrate-specific regioselectivity. Accepts only a narrow range of electron acceptors such as substituted benzoquinones and complexed metal ions and reacts extremely slowly with O(2) as acceptor. May play a role in the natural recycling of plant matter by oxidizing all major monosaccharides in lignocellulose and by reducing quinone compounds or reactive radical species generated during lignin depolymerization.</text>
</comment>
<evidence type="ECO:0000256" key="11">
    <source>
        <dbReference type="RuleBase" id="RU003968"/>
    </source>
</evidence>